<dbReference type="Gene3D" id="3.40.50.10190">
    <property type="entry name" value="BRCT domain"/>
    <property type="match status" value="2"/>
</dbReference>
<dbReference type="InterPro" id="IPR001357">
    <property type="entry name" value="BRCT_dom"/>
</dbReference>
<keyword evidence="3" id="KW-0539">Nucleus</keyword>
<dbReference type="InterPro" id="IPR051579">
    <property type="entry name" value="DDR_Transcriptional_Reg"/>
</dbReference>
<name>A0A5N6MW36_9ASTR</name>
<dbReference type="SUPFAM" id="SSF52113">
    <property type="entry name" value="BRCT domain"/>
    <property type="match status" value="1"/>
</dbReference>
<dbReference type="CDD" id="cd18432">
    <property type="entry name" value="BRCT_PAXIP1_rpt6_like"/>
    <property type="match status" value="1"/>
</dbReference>
<comment type="caution">
    <text evidence="6">The sequence shown here is derived from an EMBL/GenBank/DDBJ whole genome shotgun (WGS) entry which is preliminary data.</text>
</comment>
<accession>A0A5N6MW36</accession>
<dbReference type="PANTHER" id="PTHR23196">
    <property type="entry name" value="PAX TRANSCRIPTION ACTIVATION DOMAIN INTERACTING PROTEIN"/>
    <property type="match status" value="1"/>
</dbReference>
<dbReference type="OrthoDB" id="342264at2759"/>
<evidence type="ECO:0000313" key="7">
    <source>
        <dbReference type="Proteomes" id="UP000326396"/>
    </source>
</evidence>
<evidence type="ECO:0000256" key="4">
    <source>
        <dbReference type="SAM" id="MobiDB-lite"/>
    </source>
</evidence>
<sequence>MGDFDGGNERSNESDSGTWDFVDEETQIFDSQFCDSPTSLFGNKCDDDTEKLHALQSTTPDDKAMYEYELATQVMDIDFETQMANLDVETQVVNLDAEFEEMDAFDETQLFNEYDTEEVVVSDHEQTEVTEIVDDSEEFSEEDSCRRERTQNIHYWKADTKEFKPKIECGRIEQHTSGAELKKFTSIRVASMRASGLAALNKASKLSKKSPSCPSLSSEHDIEHGRILFGKSHSHDLEKVNESTDSLETRSKCRFGRSIARKLFSEDPLTEVKDASDNVDLGGAANLPILEAEMVGLSYIDSQEPGDASQANALDFVDNFLKVNIECDVDCDIRKSTGGKSKPVLSVKGAQTFANSVNLINGVDKRRIFDWDDNLEDEGGGEFFRKKKDLFFASGSRHLKGSSSRSGRKLGRSDSKSMLGKSEEDILKKRLETGVKDLTLCKNLINDLDKQSIDMTDGKDMKETTEAQFDNHMGAEAKQDLCVGLQESGHDSTKTSIGCNHKQKCYYKSHPSPLSNNGMRITRSQSKISGDRSNKVSQAKQHAKKSEKFDNMGSDAAKRTRKVSLKRREVDKVEAPVTPVDQMTVKKQCIQCVTPLTRQSLRYSDSEKDTTASTRFSPKDKRRCKELIPKRKETGTQPVSRLTRSKAATLTEQEKGLTRERIGKKNSVCTTPVSHRTPLKEPSPICMGDEYLKQSCRRTSLVQEASNLFPGSLVQSPNKGTRQRKDASLIRVVFSRHLDGDIIKHQKKILSRLGASESSSMSDATHFVADDFVRTRNMLEAIAFGKPVVTHLWLEGCGLACGHIDEKEFILRDAKKEKYIGFSLPASLAHARQIPLLKGRRVLITPNTKPGKEILSGLVKAVHGVAVERMGRSLWKIDKVPEGLLILSCEEDYASCLPFLEKGAAIYSSELLLNGIVTQRLEYERHRLFLDHVKRTRSTIWVKKDDKYKAVGKVK</sequence>
<evidence type="ECO:0000313" key="6">
    <source>
        <dbReference type="EMBL" id="KAD4178639.1"/>
    </source>
</evidence>
<dbReference type="EMBL" id="SZYD01000014">
    <property type="protein sequence ID" value="KAD4178639.1"/>
    <property type="molecule type" value="Genomic_DNA"/>
</dbReference>
<feature type="region of interest" description="Disordered" evidence="4">
    <location>
        <begin position="525"/>
        <end position="567"/>
    </location>
</feature>
<dbReference type="PROSITE" id="PS50172">
    <property type="entry name" value="BRCT"/>
    <property type="match status" value="1"/>
</dbReference>
<dbReference type="Pfam" id="PF16770">
    <property type="entry name" value="RTT107_BRCT_5"/>
    <property type="match status" value="1"/>
</dbReference>
<dbReference type="GO" id="GO:0005634">
    <property type="term" value="C:nucleus"/>
    <property type="evidence" value="ECO:0007669"/>
    <property type="project" value="UniProtKB-SubCell"/>
</dbReference>
<keyword evidence="2" id="KW-0227">DNA damage</keyword>
<evidence type="ECO:0000256" key="1">
    <source>
        <dbReference type="ARBA" id="ARBA00004123"/>
    </source>
</evidence>
<evidence type="ECO:0000259" key="5">
    <source>
        <dbReference type="PROSITE" id="PS50172"/>
    </source>
</evidence>
<dbReference type="SMART" id="SM00292">
    <property type="entry name" value="BRCT"/>
    <property type="match status" value="1"/>
</dbReference>
<gene>
    <name evidence="6" type="ORF">E3N88_27230</name>
</gene>
<organism evidence="6 7">
    <name type="scientific">Mikania micrantha</name>
    <name type="common">bitter vine</name>
    <dbReference type="NCBI Taxonomy" id="192012"/>
    <lineage>
        <taxon>Eukaryota</taxon>
        <taxon>Viridiplantae</taxon>
        <taxon>Streptophyta</taxon>
        <taxon>Embryophyta</taxon>
        <taxon>Tracheophyta</taxon>
        <taxon>Spermatophyta</taxon>
        <taxon>Magnoliopsida</taxon>
        <taxon>eudicotyledons</taxon>
        <taxon>Gunneridae</taxon>
        <taxon>Pentapetalae</taxon>
        <taxon>asterids</taxon>
        <taxon>campanulids</taxon>
        <taxon>Asterales</taxon>
        <taxon>Asteraceae</taxon>
        <taxon>Asteroideae</taxon>
        <taxon>Heliantheae alliance</taxon>
        <taxon>Eupatorieae</taxon>
        <taxon>Mikania</taxon>
    </lineage>
</organism>
<dbReference type="CDD" id="cd17744">
    <property type="entry name" value="BRCT_MDC1_rpt1"/>
    <property type="match status" value="1"/>
</dbReference>
<feature type="compositionally biased region" description="Basic and acidic residues" evidence="4">
    <location>
        <begin position="411"/>
        <end position="422"/>
    </location>
</feature>
<feature type="region of interest" description="Disordered" evidence="4">
    <location>
        <begin position="397"/>
        <end position="422"/>
    </location>
</feature>
<dbReference type="AlphaFoldDB" id="A0A5N6MW36"/>
<reference evidence="6 7" key="1">
    <citation type="submission" date="2019-05" db="EMBL/GenBank/DDBJ databases">
        <title>Mikania micrantha, genome provides insights into the molecular mechanism of rapid growth.</title>
        <authorList>
            <person name="Liu B."/>
        </authorList>
    </citation>
    <scope>NUCLEOTIDE SEQUENCE [LARGE SCALE GENOMIC DNA]</scope>
    <source>
        <strain evidence="6">NLD-2019</strain>
        <tissue evidence="6">Leaf</tissue>
    </source>
</reference>
<dbReference type="InterPro" id="IPR036420">
    <property type="entry name" value="BRCT_dom_sf"/>
</dbReference>
<comment type="subcellular location">
    <subcellularLocation>
        <location evidence="1">Nucleus</location>
    </subcellularLocation>
</comment>
<evidence type="ECO:0000256" key="3">
    <source>
        <dbReference type="ARBA" id="ARBA00023242"/>
    </source>
</evidence>
<feature type="domain" description="BRCT" evidence="5">
    <location>
        <begin position="747"/>
        <end position="811"/>
    </location>
</feature>
<keyword evidence="7" id="KW-1185">Reference proteome</keyword>
<dbReference type="GO" id="GO:0006974">
    <property type="term" value="P:DNA damage response"/>
    <property type="evidence" value="ECO:0007669"/>
    <property type="project" value="UniProtKB-KW"/>
</dbReference>
<evidence type="ECO:0000256" key="2">
    <source>
        <dbReference type="ARBA" id="ARBA00022763"/>
    </source>
</evidence>
<dbReference type="PANTHER" id="PTHR23196:SF1">
    <property type="entry name" value="PAX-INTERACTING PROTEIN 1"/>
    <property type="match status" value="1"/>
</dbReference>
<proteinExistence type="predicted"/>
<dbReference type="Pfam" id="PF16589">
    <property type="entry name" value="BRCT_2"/>
    <property type="match status" value="1"/>
</dbReference>
<protein>
    <recommendedName>
        <fullName evidence="5">BRCT domain-containing protein</fullName>
    </recommendedName>
</protein>
<dbReference type="Proteomes" id="UP000326396">
    <property type="component" value="Linkage Group LG4"/>
</dbReference>